<protein>
    <submittedName>
        <fullName evidence="1">Uncharacterized protein</fullName>
    </submittedName>
</protein>
<sequence length="123" mass="12909">MNASNPAPRPLSAARRRLRTLVLLPVLIASAFIAPAVLPSGASVPAVFQVAEAQAAPQDCYNVARRTFAVTRGNLYAAIGAIRATGGCGDTLANGICHASRQWWGGPARATVRFITVNQYSTC</sequence>
<gene>
    <name evidence="1" type="ORF">HOP40_20775</name>
</gene>
<dbReference type="KEGG" id="pbro:HOP40_20775"/>
<dbReference type="EMBL" id="CP053564">
    <property type="protein sequence ID" value="QJY47929.1"/>
    <property type="molecule type" value="Genomic_DNA"/>
</dbReference>
<organism evidence="1 2">
    <name type="scientific">Pseudonocardia broussonetiae</name>
    <dbReference type="NCBI Taxonomy" id="2736640"/>
    <lineage>
        <taxon>Bacteria</taxon>
        <taxon>Bacillati</taxon>
        <taxon>Actinomycetota</taxon>
        <taxon>Actinomycetes</taxon>
        <taxon>Pseudonocardiales</taxon>
        <taxon>Pseudonocardiaceae</taxon>
        <taxon>Pseudonocardia</taxon>
    </lineage>
</organism>
<name>A0A6M6JNB1_9PSEU</name>
<evidence type="ECO:0000313" key="2">
    <source>
        <dbReference type="Proteomes" id="UP000505377"/>
    </source>
</evidence>
<proteinExistence type="predicted"/>
<reference evidence="1 2" key="1">
    <citation type="submission" date="2020-05" db="EMBL/GenBank/DDBJ databases">
        <authorList>
            <person name="Mo P."/>
        </authorList>
    </citation>
    <scope>NUCLEOTIDE SEQUENCE [LARGE SCALE GENOMIC DNA]</scope>
    <source>
        <strain evidence="1 2">Gen01</strain>
    </source>
</reference>
<dbReference type="AlphaFoldDB" id="A0A6M6JNB1"/>
<evidence type="ECO:0000313" key="1">
    <source>
        <dbReference type="EMBL" id="QJY47929.1"/>
    </source>
</evidence>
<dbReference type="Proteomes" id="UP000505377">
    <property type="component" value="Chromosome"/>
</dbReference>
<dbReference type="RefSeq" id="WP_172161083.1">
    <property type="nucleotide sequence ID" value="NZ_CP053564.1"/>
</dbReference>
<accession>A0A6M6JNB1</accession>
<keyword evidence="2" id="KW-1185">Reference proteome</keyword>